<dbReference type="Pfam" id="PF03186">
    <property type="entry name" value="CobD_Cbib"/>
    <property type="match status" value="1"/>
</dbReference>
<dbReference type="Proteomes" id="UP000838100">
    <property type="component" value="Unassembled WGS sequence"/>
</dbReference>
<evidence type="ECO:0000256" key="3">
    <source>
        <dbReference type="ARBA" id="ARBA00006263"/>
    </source>
</evidence>
<keyword evidence="11" id="KW-1185">Reference proteome</keyword>
<evidence type="ECO:0000256" key="1">
    <source>
        <dbReference type="ARBA" id="ARBA00004651"/>
    </source>
</evidence>
<accession>A0ABM9AFD4</accession>
<gene>
    <name evidence="10" type="primary">cobD_1</name>
    <name evidence="9" type="synonym">cobD</name>
    <name evidence="10" type="ORF">SIN8267_02031</name>
</gene>
<sequence length="323" mass="34883">MFEFSLAITAVVAALVLDYLFGEPRRYHPLVGLGKIIGKIERLCYPQQVQQSTEDSDCFEAPSPRRQRWRGVSAVLLVLSAPLLLALLLQLLLPPGHFMSFLLSAVVVYFCIGCRSLGEHAEAIAKPLLAGDIDGARAGLSMIVSRDTSECQEQEIAAGTIESVLENGSDAVIAPLFWFLVLGLPGIVAYRVINTLDAMWGYKNDQYLYFGWAAAKLDDVVNYLPARFCALGYAVCGQTRVALRCWRQQAKAYKSPNGGPVMAAGAGAIGVVVGGDAVYFGQSLARTELGEGRPPIAADIDASFQLLLRTIGVSLLLLLPFTL</sequence>
<dbReference type="HAMAP" id="MF_00024">
    <property type="entry name" value="CobD_CbiB"/>
    <property type="match status" value="1"/>
</dbReference>
<evidence type="ECO:0000256" key="9">
    <source>
        <dbReference type="HAMAP-Rule" id="MF_00024"/>
    </source>
</evidence>
<evidence type="ECO:0000256" key="2">
    <source>
        <dbReference type="ARBA" id="ARBA00004953"/>
    </source>
</evidence>
<proteinExistence type="inferred from homology"/>
<keyword evidence="6 9" id="KW-0812">Transmembrane</keyword>
<dbReference type="InterPro" id="IPR004485">
    <property type="entry name" value="Cobalamin_biosynth_CobD/CbiB"/>
</dbReference>
<feature type="transmembrane region" description="Helical" evidence="9">
    <location>
        <begin position="172"/>
        <end position="193"/>
    </location>
</feature>
<dbReference type="NCBIfam" id="TIGR00380">
    <property type="entry name" value="cobal_cbiB"/>
    <property type="match status" value="1"/>
</dbReference>
<keyword evidence="8 9" id="KW-0472">Membrane</keyword>
<evidence type="ECO:0000256" key="6">
    <source>
        <dbReference type="ARBA" id="ARBA00022692"/>
    </source>
</evidence>
<evidence type="ECO:0000313" key="10">
    <source>
        <dbReference type="EMBL" id="CAH0991916.1"/>
    </source>
</evidence>
<dbReference type="PANTHER" id="PTHR34308:SF1">
    <property type="entry name" value="COBALAMIN BIOSYNTHESIS PROTEIN CBIB"/>
    <property type="match status" value="1"/>
</dbReference>
<dbReference type="RefSeq" id="WP_237444615.1">
    <property type="nucleotide sequence ID" value="NZ_CAKLPX010000002.1"/>
</dbReference>
<name>A0ABM9AFD4_9GAMM</name>
<evidence type="ECO:0000256" key="5">
    <source>
        <dbReference type="ARBA" id="ARBA00022573"/>
    </source>
</evidence>
<evidence type="ECO:0000256" key="7">
    <source>
        <dbReference type="ARBA" id="ARBA00022989"/>
    </source>
</evidence>
<protein>
    <recommendedName>
        <fullName evidence="9">Cobalamin biosynthesis protein CobD</fullName>
    </recommendedName>
</protein>
<keyword evidence="5 9" id="KW-0169">Cobalamin biosynthesis</keyword>
<organism evidence="10 11">
    <name type="scientific">Sinobacterium norvegicum</name>
    <dbReference type="NCBI Taxonomy" id="1641715"/>
    <lineage>
        <taxon>Bacteria</taxon>
        <taxon>Pseudomonadati</taxon>
        <taxon>Pseudomonadota</taxon>
        <taxon>Gammaproteobacteria</taxon>
        <taxon>Cellvibrionales</taxon>
        <taxon>Spongiibacteraceae</taxon>
        <taxon>Sinobacterium</taxon>
    </lineage>
</organism>
<comment type="caution">
    <text evidence="10">The sequence shown here is derived from an EMBL/GenBank/DDBJ whole genome shotgun (WGS) entry which is preliminary data.</text>
</comment>
<evidence type="ECO:0000256" key="8">
    <source>
        <dbReference type="ARBA" id="ARBA00023136"/>
    </source>
</evidence>
<comment type="function">
    <text evidence="9">Converts cobyric acid to cobinamide by the addition of aminopropanol on the F carboxylic group.</text>
</comment>
<dbReference type="EMBL" id="CAKLPX010000002">
    <property type="protein sequence ID" value="CAH0991916.1"/>
    <property type="molecule type" value="Genomic_DNA"/>
</dbReference>
<evidence type="ECO:0000313" key="11">
    <source>
        <dbReference type="Proteomes" id="UP000838100"/>
    </source>
</evidence>
<evidence type="ECO:0000256" key="4">
    <source>
        <dbReference type="ARBA" id="ARBA00022475"/>
    </source>
</evidence>
<feature type="transmembrane region" description="Helical" evidence="9">
    <location>
        <begin position="72"/>
        <end position="93"/>
    </location>
</feature>
<comment type="subcellular location">
    <subcellularLocation>
        <location evidence="1 9">Cell membrane</location>
        <topology evidence="1 9">Multi-pass membrane protein</topology>
    </subcellularLocation>
</comment>
<feature type="transmembrane region" description="Helical" evidence="9">
    <location>
        <begin position="261"/>
        <end position="282"/>
    </location>
</feature>
<keyword evidence="7 9" id="KW-1133">Transmembrane helix</keyword>
<comment type="pathway">
    <text evidence="2 9">Cofactor biosynthesis; adenosylcobalamin biosynthesis.</text>
</comment>
<reference evidence="10" key="1">
    <citation type="submission" date="2021-12" db="EMBL/GenBank/DDBJ databases">
        <authorList>
            <person name="Rodrigo-Torres L."/>
            <person name="Arahal R. D."/>
            <person name="Lucena T."/>
        </authorList>
    </citation>
    <scope>NUCLEOTIDE SEQUENCE</scope>
    <source>
        <strain evidence="10">CECT 8267</strain>
    </source>
</reference>
<comment type="similarity">
    <text evidence="3 9">Belongs to the CobD/CbiB family.</text>
</comment>
<dbReference type="PANTHER" id="PTHR34308">
    <property type="entry name" value="COBALAMIN BIOSYNTHESIS PROTEIN CBIB"/>
    <property type="match status" value="1"/>
</dbReference>
<comment type="caution">
    <text evidence="9">Lacks conserved residue(s) required for the propagation of feature annotation.</text>
</comment>
<keyword evidence="4 9" id="KW-1003">Cell membrane</keyword>